<sequence>MHNIDSSRFTPLRSLLFACAFLAAPASYAQQCPSATPVFADEFNGTAVDTSKWQFQNGDGCSYGICGWGNNELQSYQTANATVANGVLSITAKKQRVGSKAYTSARLRTLNMPGSGQWTHGRFEARMKIPTGGGMWPAFWALPANTTVAWPASGEIDVQESTGQKHMFALGTIHYGSSNANHQFLTSSIYKQPDSWADAFHVYSVVWTPYKISWYIDDLLYATKTPSDMANPADWTFENYAYYLILNMAVGGSLGGKVNDAALPQTLQVDYVRVYANPQPSLSGPHIVEPNTAATYSIVDEAGTGSSYVWTSPTGQTSNAKSLTVNWGSTGGPVSVAISNSCGTFNKSVPVLVSPQLTRTAILDDYESNRKVSYTTVTGQLTQSSANPAPNAVNGSPTVAKYVRSAASSYDLITMGTTLVPDASFYVRGDKAFYLDVYSNAPVGTPMLLQLENANVATASNFPLGRHSKYIAYTTVQNSWQRLKFLLNDRIDGSTADTAVNQLVLLPNPNTLTGDTYYLDNLAIYGH</sequence>
<comment type="caution">
    <text evidence="4">The sequence shown here is derived from an EMBL/GenBank/DDBJ whole genome shotgun (WGS) entry which is preliminary data.</text>
</comment>
<dbReference type="Pfam" id="PF00722">
    <property type="entry name" value="Glyco_hydro_16"/>
    <property type="match status" value="1"/>
</dbReference>
<dbReference type="InterPro" id="IPR013320">
    <property type="entry name" value="ConA-like_dom_sf"/>
</dbReference>
<dbReference type="SUPFAM" id="SSF49899">
    <property type="entry name" value="Concanavalin A-like lectins/glucanases"/>
    <property type="match status" value="1"/>
</dbReference>
<keyword evidence="2" id="KW-0732">Signal</keyword>
<evidence type="ECO:0000313" key="4">
    <source>
        <dbReference type="EMBL" id="MCC6069581.1"/>
    </source>
</evidence>
<organism evidence="4 5">
    <name type="scientific">Massilia agrisoli</name>
    <dbReference type="NCBI Taxonomy" id="2892444"/>
    <lineage>
        <taxon>Bacteria</taxon>
        <taxon>Pseudomonadati</taxon>
        <taxon>Pseudomonadota</taxon>
        <taxon>Betaproteobacteria</taxon>
        <taxon>Burkholderiales</taxon>
        <taxon>Oxalobacteraceae</taxon>
        <taxon>Telluria group</taxon>
        <taxon>Massilia</taxon>
    </lineage>
</organism>
<dbReference type="InterPro" id="IPR050546">
    <property type="entry name" value="Glycosyl_Hydrlase_16"/>
</dbReference>
<evidence type="ECO:0000313" key="5">
    <source>
        <dbReference type="Proteomes" id="UP001198701"/>
    </source>
</evidence>
<dbReference type="PROSITE" id="PS51762">
    <property type="entry name" value="GH16_2"/>
    <property type="match status" value="1"/>
</dbReference>
<dbReference type="GO" id="GO:0016787">
    <property type="term" value="F:hydrolase activity"/>
    <property type="evidence" value="ECO:0007669"/>
    <property type="project" value="UniProtKB-KW"/>
</dbReference>
<dbReference type="InterPro" id="IPR045829">
    <property type="entry name" value="PKD_6"/>
</dbReference>
<keyword evidence="4" id="KW-0378">Hydrolase</keyword>
<protein>
    <submittedName>
        <fullName evidence="4">Glycoside hydrolase family 16 protein</fullName>
    </submittedName>
</protein>
<name>A0ABS8INX8_9BURK</name>
<accession>A0ABS8INX8</accession>
<feature type="signal peptide" evidence="2">
    <location>
        <begin position="1"/>
        <end position="29"/>
    </location>
</feature>
<gene>
    <name evidence="4" type="ORF">LMJ30_01220</name>
</gene>
<evidence type="ECO:0000256" key="2">
    <source>
        <dbReference type="SAM" id="SignalP"/>
    </source>
</evidence>
<dbReference type="EMBL" id="JAJHPV010000002">
    <property type="protein sequence ID" value="MCC6069581.1"/>
    <property type="molecule type" value="Genomic_DNA"/>
</dbReference>
<dbReference type="Gene3D" id="2.60.120.200">
    <property type="match status" value="1"/>
</dbReference>
<dbReference type="RefSeq" id="WP_229430512.1">
    <property type="nucleotide sequence ID" value="NZ_JAJHPV010000002.1"/>
</dbReference>
<dbReference type="Proteomes" id="UP001198701">
    <property type="component" value="Unassembled WGS sequence"/>
</dbReference>
<dbReference type="PANTHER" id="PTHR10963:SF55">
    <property type="entry name" value="GLYCOSIDE HYDROLASE FAMILY 16 PROTEIN"/>
    <property type="match status" value="1"/>
</dbReference>
<evidence type="ECO:0000256" key="1">
    <source>
        <dbReference type="ARBA" id="ARBA00006865"/>
    </source>
</evidence>
<evidence type="ECO:0000259" key="3">
    <source>
        <dbReference type="PROSITE" id="PS51762"/>
    </source>
</evidence>
<proteinExistence type="inferred from homology"/>
<feature type="domain" description="GH16" evidence="3">
    <location>
        <begin position="26"/>
        <end position="280"/>
    </location>
</feature>
<dbReference type="PANTHER" id="PTHR10963">
    <property type="entry name" value="GLYCOSYL HYDROLASE-RELATED"/>
    <property type="match status" value="1"/>
</dbReference>
<keyword evidence="5" id="KW-1185">Reference proteome</keyword>
<dbReference type="Pfam" id="PF19408">
    <property type="entry name" value="PKD_6"/>
    <property type="match status" value="1"/>
</dbReference>
<feature type="chain" id="PRO_5047293433" evidence="2">
    <location>
        <begin position="30"/>
        <end position="527"/>
    </location>
</feature>
<dbReference type="CDD" id="cd08023">
    <property type="entry name" value="GH16_laminarinase_like"/>
    <property type="match status" value="1"/>
</dbReference>
<dbReference type="InterPro" id="IPR000757">
    <property type="entry name" value="Beta-glucanase-like"/>
</dbReference>
<comment type="similarity">
    <text evidence="1">Belongs to the glycosyl hydrolase 16 family.</text>
</comment>
<reference evidence="4 5" key="1">
    <citation type="submission" date="2021-11" db="EMBL/GenBank/DDBJ databases">
        <authorList>
            <person name="Huq M.A."/>
        </authorList>
    </citation>
    <scope>NUCLEOTIDE SEQUENCE [LARGE SCALE GENOMIC DNA]</scope>
    <source>
        <strain evidence="4 5">MAHUQ-52</strain>
    </source>
</reference>